<keyword evidence="2" id="KW-0176">Collagen</keyword>
<dbReference type="EMBL" id="SGIU01000002">
    <property type="protein sequence ID" value="TAI47290.1"/>
    <property type="molecule type" value="Genomic_DNA"/>
</dbReference>
<dbReference type="Proteomes" id="UP000291981">
    <property type="component" value="Unassembled WGS sequence"/>
</dbReference>
<dbReference type="Pfam" id="PF01391">
    <property type="entry name" value="Collagen"/>
    <property type="match status" value="1"/>
</dbReference>
<reference evidence="2 3" key="1">
    <citation type="submission" date="2019-02" db="EMBL/GenBank/DDBJ databases">
        <title>Draft genome sequence of Muricauda sp. 176CP4-71.</title>
        <authorList>
            <person name="Park J.-S."/>
        </authorList>
    </citation>
    <scope>NUCLEOTIDE SEQUENCE [LARGE SCALE GENOMIC DNA]</scope>
    <source>
        <strain evidence="2 3">176CP4-71</strain>
    </source>
</reference>
<comment type="caution">
    <text evidence="2">The sequence shown here is derived from an EMBL/GenBank/DDBJ whole genome shotgun (WGS) entry which is preliminary data.</text>
</comment>
<dbReference type="Gene3D" id="1.20.5.320">
    <property type="entry name" value="6-Phosphogluconate Dehydrogenase, domain 3"/>
    <property type="match status" value="1"/>
</dbReference>
<evidence type="ECO:0000313" key="2">
    <source>
        <dbReference type="EMBL" id="TAI47290.1"/>
    </source>
</evidence>
<sequence length="220" mass="24038">MALVLNSCSVEDGIDGAIGPQGAQGPEGEQGPAGPQGEQGEQGADGNMNLISGEWIHEVSIGEELFVLDEELPLYEFDWEVPELTADIVDGGMVLVYAQIRLYSNFDLPTVPTFDQVMQLPQQVVYDISGIEGEPVEGDFSQKDIWTYSFLEGGIKISFYSEILLLAGDDGDKSVSVAKSEDSDVSLRYVLVPPSTMGKKEMENLRKMTYEEVLAYLGIQ</sequence>
<dbReference type="InterPro" id="IPR008160">
    <property type="entry name" value="Collagen"/>
</dbReference>
<organism evidence="2 3">
    <name type="scientific">Flagellimonas allohymeniacidonis</name>
    <dbReference type="NCBI Taxonomy" id="2517819"/>
    <lineage>
        <taxon>Bacteria</taxon>
        <taxon>Pseudomonadati</taxon>
        <taxon>Bacteroidota</taxon>
        <taxon>Flavobacteriia</taxon>
        <taxon>Flavobacteriales</taxon>
        <taxon>Flavobacteriaceae</taxon>
        <taxon>Flagellimonas</taxon>
    </lineage>
</organism>
<dbReference type="OrthoDB" id="679784at2"/>
<gene>
    <name evidence="2" type="ORF">EW142_11450</name>
</gene>
<evidence type="ECO:0000256" key="1">
    <source>
        <dbReference type="SAM" id="MobiDB-lite"/>
    </source>
</evidence>
<feature type="compositionally biased region" description="Low complexity" evidence="1">
    <location>
        <begin position="15"/>
        <end position="46"/>
    </location>
</feature>
<name>A0A4V2HSD2_9FLAO</name>
<proteinExistence type="predicted"/>
<feature type="region of interest" description="Disordered" evidence="1">
    <location>
        <begin position="15"/>
        <end position="48"/>
    </location>
</feature>
<accession>A0A4V2HSD2</accession>
<evidence type="ECO:0000313" key="3">
    <source>
        <dbReference type="Proteomes" id="UP000291981"/>
    </source>
</evidence>
<protein>
    <submittedName>
        <fullName evidence="2">Collagen-like protein</fullName>
    </submittedName>
</protein>
<keyword evidence="3" id="KW-1185">Reference proteome</keyword>
<dbReference type="AlphaFoldDB" id="A0A4V2HSD2"/>
<dbReference type="RefSeq" id="WP_130613965.1">
    <property type="nucleotide sequence ID" value="NZ_SGIU01000002.1"/>
</dbReference>